<reference evidence="9 11" key="1">
    <citation type="submission" date="2017-04" db="EMBL/GenBank/DDBJ databases">
        <title>Complete Genome Sequence of the Bacillus horikoshii 20a strain from Cuatro Cienegas, Coahuila, Mexico.</title>
        <authorList>
            <person name="Zarza E."/>
            <person name="Alcaraz L.D."/>
            <person name="Aguilar-Salinas B."/>
            <person name="Islas A."/>
            <person name="Olmedo-Alvarez G."/>
        </authorList>
    </citation>
    <scope>NUCLEOTIDE SEQUENCE [LARGE SCALE GENOMIC DNA]</scope>
    <source>
        <strain evidence="9 11">20a</strain>
    </source>
</reference>
<sequence length="104" mass="11192">MAWIFLFIAGICEIGAVASLKLAEGFKKLVPSICFVVIGLSSFYFLSLALKEIPMGTAYAVWTGIGSAGSVALGMIFFQESKDRIRIFLLSLIIIGVIGLKISQ</sequence>
<evidence type="ECO:0000256" key="1">
    <source>
        <dbReference type="ARBA" id="ARBA00004651"/>
    </source>
</evidence>
<keyword evidence="4 7" id="KW-0812">Transmembrane</keyword>
<protein>
    <submittedName>
        <fullName evidence="10">Multidrug efflux SMR transporter</fullName>
    </submittedName>
    <submittedName>
        <fullName evidence="9">QacE family quaternary ammonium compound efflux SMR transporter</fullName>
    </submittedName>
</protein>
<gene>
    <name evidence="9" type="ORF">B4U37_06065</name>
    <name evidence="10" type="ORF">FZC75_05935</name>
</gene>
<dbReference type="EMBL" id="VTET01000002">
    <property type="protein sequence ID" value="TYS73852.1"/>
    <property type="molecule type" value="Genomic_DNA"/>
</dbReference>
<evidence type="ECO:0000313" key="11">
    <source>
        <dbReference type="Proteomes" id="UP000195573"/>
    </source>
</evidence>
<dbReference type="InterPro" id="IPR000390">
    <property type="entry name" value="Small_drug/metabolite_transptr"/>
</dbReference>
<dbReference type="Proteomes" id="UP000324517">
    <property type="component" value="Unassembled WGS sequence"/>
</dbReference>
<accession>A0A1Y0CJZ8</accession>
<dbReference type="RefSeq" id="WP_088017504.1">
    <property type="nucleotide sequence ID" value="NZ_CP020880.1"/>
</dbReference>
<dbReference type="Proteomes" id="UP000195573">
    <property type="component" value="Chromosome"/>
</dbReference>
<keyword evidence="11" id="KW-1185">Reference proteome</keyword>
<comment type="similarity">
    <text evidence="7">Belongs to the drug/metabolite transporter (DMT) superfamily. Small multidrug resistance (SMR) (TC 2.A.7.1) family.</text>
</comment>
<feature type="transmembrane region" description="Helical" evidence="8">
    <location>
        <begin position="57"/>
        <end position="78"/>
    </location>
</feature>
<dbReference type="GO" id="GO:0022857">
    <property type="term" value="F:transmembrane transporter activity"/>
    <property type="evidence" value="ECO:0007669"/>
    <property type="project" value="InterPro"/>
</dbReference>
<evidence type="ECO:0000256" key="2">
    <source>
        <dbReference type="ARBA" id="ARBA00022448"/>
    </source>
</evidence>
<evidence type="ECO:0000256" key="8">
    <source>
        <dbReference type="SAM" id="Phobius"/>
    </source>
</evidence>
<dbReference type="AlphaFoldDB" id="A0A1Y0CJZ8"/>
<dbReference type="GO" id="GO:0005886">
    <property type="term" value="C:plasma membrane"/>
    <property type="evidence" value="ECO:0007669"/>
    <property type="project" value="UniProtKB-SubCell"/>
</dbReference>
<dbReference type="PANTHER" id="PTHR30561:SF0">
    <property type="entry name" value="GUANIDINIUM EXPORTER"/>
    <property type="match status" value="1"/>
</dbReference>
<keyword evidence="6 8" id="KW-0472">Membrane</keyword>
<keyword evidence="3" id="KW-1003">Cell membrane</keyword>
<keyword evidence="2" id="KW-0813">Transport</keyword>
<reference evidence="10 12" key="2">
    <citation type="submission" date="2019-08" db="EMBL/GenBank/DDBJ databases">
        <title>Bacillus genomes from the desert of Cuatro Cienegas, Coahuila.</title>
        <authorList>
            <person name="Olmedo-Alvarez G."/>
        </authorList>
    </citation>
    <scope>NUCLEOTIDE SEQUENCE [LARGE SCALE GENOMIC DNA]</scope>
    <source>
        <strain evidence="10 12">CH98b_3T</strain>
    </source>
</reference>
<dbReference type="Gene3D" id="1.10.3730.20">
    <property type="match status" value="1"/>
</dbReference>
<organism evidence="10 12">
    <name type="scientific">Sutcliffiella horikoshii</name>
    <dbReference type="NCBI Taxonomy" id="79883"/>
    <lineage>
        <taxon>Bacteria</taxon>
        <taxon>Bacillati</taxon>
        <taxon>Bacillota</taxon>
        <taxon>Bacilli</taxon>
        <taxon>Bacillales</taxon>
        <taxon>Bacillaceae</taxon>
        <taxon>Sutcliffiella</taxon>
    </lineage>
</organism>
<dbReference type="PANTHER" id="PTHR30561">
    <property type="entry name" value="SMR FAMILY PROTON-DEPENDENT DRUG EFFLUX TRANSPORTER SUGE"/>
    <property type="match status" value="1"/>
</dbReference>
<dbReference type="InterPro" id="IPR045324">
    <property type="entry name" value="Small_multidrug_res"/>
</dbReference>
<evidence type="ECO:0000256" key="6">
    <source>
        <dbReference type="ARBA" id="ARBA00023136"/>
    </source>
</evidence>
<proteinExistence type="inferred from homology"/>
<evidence type="ECO:0000313" key="12">
    <source>
        <dbReference type="Proteomes" id="UP000324517"/>
    </source>
</evidence>
<comment type="subcellular location">
    <subcellularLocation>
        <location evidence="1 7">Cell membrane</location>
        <topology evidence="1 7">Multi-pass membrane protein</topology>
    </subcellularLocation>
</comment>
<evidence type="ECO:0000313" key="9">
    <source>
        <dbReference type="EMBL" id="ART75618.1"/>
    </source>
</evidence>
<keyword evidence="5 8" id="KW-1133">Transmembrane helix</keyword>
<evidence type="ECO:0000256" key="7">
    <source>
        <dbReference type="RuleBase" id="RU003942"/>
    </source>
</evidence>
<feature type="transmembrane region" description="Helical" evidence="8">
    <location>
        <begin position="84"/>
        <end position="102"/>
    </location>
</feature>
<dbReference type="SUPFAM" id="SSF103481">
    <property type="entry name" value="Multidrug resistance efflux transporter EmrE"/>
    <property type="match status" value="1"/>
</dbReference>
<evidence type="ECO:0000256" key="3">
    <source>
        <dbReference type="ARBA" id="ARBA00022475"/>
    </source>
</evidence>
<dbReference type="EMBL" id="CP020880">
    <property type="protein sequence ID" value="ART75618.1"/>
    <property type="molecule type" value="Genomic_DNA"/>
</dbReference>
<evidence type="ECO:0000256" key="5">
    <source>
        <dbReference type="ARBA" id="ARBA00022989"/>
    </source>
</evidence>
<dbReference type="InterPro" id="IPR037185">
    <property type="entry name" value="EmrE-like"/>
</dbReference>
<dbReference type="OrthoDB" id="21828at2"/>
<name>A0A1Y0CJZ8_9BACI</name>
<dbReference type="GeneID" id="96737991"/>
<dbReference type="Pfam" id="PF00893">
    <property type="entry name" value="Multi_Drug_Res"/>
    <property type="match status" value="1"/>
</dbReference>
<dbReference type="FunFam" id="1.10.3730.20:FF:000001">
    <property type="entry name" value="Quaternary ammonium compound resistance transporter SugE"/>
    <property type="match status" value="1"/>
</dbReference>
<dbReference type="KEGG" id="bhk:B4U37_06065"/>
<evidence type="ECO:0000313" key="10">
    <source>
        <dbReference type="EMBL" id="TYS73852.1"/>
    </source>
</evidence>
<feature type="transmembrane region" description="Helical" evidence="8">
    <location>
        <begin position="29"/>
        <end position="50"/>
    </location>
</feature>
<evidence type="ECO:0000256" key="4">
    <source>
        <dbReference type="ARBA" id="ARBA00022692"/>
    </source>
</evidence>